<dbReference type="GO" id="GO:0015940">
    <property type="term" value="P:pantothenate biosynthetic process"/>
    <property type="evidence" value="ECO:0007669"/>
    <property type="project" value="InterPro"/>
</dbReference>
<evidence type="ECO:0000259" key="7">
    <source>
        <dbReference type="Pfam" id="PF08546"/>
    </source>
</evidence>
<accession>A0A6J6PJN4</accession>
<dbReference type="Pfam" id="PF02558">
    <property type="entry name" value="ApbA"/>
    <property type="match status" value="1"/>
</dbReference>
<comment type="similarity">
    <text evidence="1">Belongs to the ketopantoate reductase family.</text>
</comment>
<dbReference type="GO" id="GO:0005737">
    <property type="term" value="C:cytoplasm"/>
    <property type="evidence" value="ECO:0007669"/>
    <property type="project" value="TreeGrafter"/>
</dbReference>
<organism evidence="8">
    <name type="scientific">freshwater metagenome</name>
    <dbReference type="NCBI Taxonomy" id="449393"/>
    <lineage>
        <taxon>unclassified sequences</taxon>
        <taxon>metagenomes</taxon>
        <taxon>ecological metagenomes</taxon>
    </lineage>
</organism>
<reference evidence="8" key="1">
    <citation type="submission" date="2020-05" db="EMBL/GenBank/DDBJ databases">
        <authorList>
            <person name="Chiriac C."/>
            <person name="Salcher M."/>
            <person name="Ghai R."/>
            <person name="Kavagutti S V."/>
        </authorList>
    </citation>
    <scope>NUCLEOTIDE SEQUENCE</scope>
</reference>
<feature type="domain" description="Ketopantoate reductase N-terminal" evidence="6">
    <location>
        <begin position="5"/>
        <end position="152"/>
    </location>
</feature>
<sequence length="338" mass="35513">MGARVLIVGAGAIGGVTAAQLVRAGQQVTVLDANRDHALRLNNPGLAIDEGGTTSLVVIDAVSEASDLIGRFDFAFTMLKAPFIEAALTPLVEMDLVDTYVSFGNGLVQQRVEAVVGPERLVIGIVEWGATNLGVGHVAKTTTAPFVVGEIDGSISPRLIKLGETLANAGEVRISENIFGQVWSKLLLNSTFSGLGAVAGMVYSDVVAQPGGVDLALAVWAEGYAVAMASGVVLDDVAGVNPEHLIITNSGDRQVALDALDRLMLRLGPTKASMLQDLERQARTEIDVINGGVVSQAKKVGLPAPLNQGIVDIVRECERQERQPGPNNLIDLRSLLKQ</sequence>
<dbReference type="EC" id="1.1.1.169" evidence="2"/>
<dbReference type="PANTHER" id="PTHR43765:SF2">
    <property type="entry name" value="2-DEHYDROPANTOATE 2-REDUCTASE"/>
    <property type="match status" value="1"/>
</dbReference>
<dbReference type="InterPro" id="IPR003710">
    <property type="entry name" value="ApbA"/>
</dbReference>
<dbReference type="PANTHER" id="PTHR43765">
    <property type="entry name" value="2-DEHYDROPANTOATE 2-REDUCTASE-RELATED"/>
    <property type="match status" value="1"/>
</dbReference>
<dbReference type="AlphaFoldDB" id="A0A6J6PJN4"/>
<dbReference type="InterPro" id="IPR013752">
    <property type="entry name" value="KPA_reductase"/>
</dbReference>
<gene>
    <name evidence="8" type="ORF">UFOPK2625_00401</name>
</gene>
<evidence type="ECO:0000313" key="8">
    <source>
        <dbReference type="EMBL" id="CAB4698722.1"/>
    </source>
</evidence>
<keyword evidence="4" id="KW-0560">Oxidoreductase</keyword>
<evidence type="ECO:0000256" key="5">
    <source>
        <dbReference type="ARBA" id="ARBA00032024"/>
    </source>
</evidence>
<dbReference type="InterPro" id="IPR036291">
    <property type="entry name" value="NAD(P)-bd_dom_sf"/>
</dbReference>
<dbReference type="GO" id="GO:0008677">
    <property type="term" value="F:2-dehydropantoate 2-reductase activity"/>
    <property type="evidence" value="ECO:0007669"/>
    <property type="project" value="UniProtKB-EC"/>
</dbReference>
<name>A0A6J6PJN4_9ZZZZ</name>
<evidence type="ECO:0000256" key="4">
    <source>
        <dbReference type="ARBA" id="ARBA00023002"/>
    </source>
</evidence>
<keyword evidence="3" id="KW-0521">NADP</keyword>
<protein>
    <recommendedName>
        <fullName evidence="2">2-dehydropantoate 2-reductase</fullName>
        <ecNumber evidence="2">1.1.1.169</ecNumber>
    </recommendedName>
    <alternativeName>
        <fullName evidence="5">Ketopantoate reductase</fullName>
    </alternativeName>
</protein>
<evidence type="ECO:0000259" key="6">
    <source>
        <dbReference type="Pfam" id="PF02558"/>
    </source>
</evidence>
<evidence type="ECO:0000256" key="2">
    <source>
        <dbReference type="ARBA" id="ARBA00013014"/>
    </source>
</evidence>
<feature type="domain" description="Ketopantoate reductase C-terminal" evidence="7">
    <location>
        <begin position="177"/>
        <end position="316"/>
    </location>
</feature>
<dbReference type="Pfam" id="PF08546">
    <property type="entry name" value="ApbA_C"/>
    <property type="match status" value="1"/>
</dbReference>
<dbReference type="SUPFAM" id="SSF51735">
    <property type="entry name" value="NAD(P)-binding Rossmann-fold domains"/>
    <property type="match status" value="1"/>
</dbReference>
<dbReference type="SUPFAM" id="SSF48179">
    <property type="entry name" value="6-phosphogluconate dehydrogenase C-terminal domain-like"/>
    <property type="match status" value="1"/>
</dbReference>
<proteinExistence type="inferred from homology"/>
<dbReference type="Gene3D" id="1.10.1040.10">
    <property type="entry name" value="N-(1-d-carboxylethyl)-l-norvaline Dehydrogenase, domain 2"/>
    <property type="match status" value="1"/>
</dbReference>
<dbReference type="GO" id="GO:0050661">
    <property type="term" value="F:NADP binding"/>
    <property type="evidence" value="ECO:0007669"/>
    <property type="project" value="TreeGrafter"/>
</dbReference>
<dbReference type="InterPro" id="IPR008927">
    <property type="entry name" value="6-PGluconate_DH-like_C_sf"/>
</dbReference>
<dbReference type="Gene3D" id="3.40.50.720">
    <property type="entry name" value="NAD(P)-binding Rossmann-like Domain"/>
    <property type="match status" value="1"/>
</dbReference>
<dbReference type="EMBL" id="CAEZXZ010000040">
    <property type="protein sequence ID" value="CAB4698722.1"/>
    <property type="molecule type" value="Genomic_DNA"/>
</dbReference>
<dbReference type="InterPro" id="IPR050838">
    <property type="entry name" value="Ketopantoate_reductase"/>
</dbReference>
<dbReference type="InterPro" id="IPR013328">
    <property type="entry name" value="6PGD_dom2"/>
</dbReference>
<dbReference type="InterPro" id="IPR013332">
    <property type="entry name" value="KPR_N"/>
</dbReference>
<evidence type="ECO:0000256" key="3">
    <source>
        <dbReference type="ARBA" id="ARBA00022857"/>
    </source>
</evidence>
<dbReference type="NCBIfam" id="TIGR00745">
    <property type="entry name" value="apbA_panE"/>
    <property type="match status" value="1"/>
</dbReference>
<evidence type="ECO:0000256" key="1">
    <source>
        <dbReference type="ARBA" id="ARBA00007870"/>
    </source>
</evidence>